<proteinExistence type="predicted"/>
<dbReference type="EMBL" id="CP042467">
    <property type="protein sequence ID" value="QED29997.1"/>
    <property type="molecule type" value="Genomic_DNA"/>
</dbReference>
<accession>A0A5B8XXT2</accession>
<keyword evidence="2" id="KW-1185">Reference proteome</keyword>
<dbReference type="RefSeq" id="WP_146963291.1">
    <property type="nucleotide sequence ID" value="NZ_CP042467.1"/>
</dbReference>
<evidence type="ECO:0000313" key="1">
    <source>
        <dbReference type="EMBL" id="QED29997.1"/>
    </source>
</evidence>
<sequence length="274" mass="30875">MKRIFLVVLFLVGCASTPPEPETTQIAEAPVVVASEPKPPAEPVSTSKWPEHFKMTVALEVEAGGFKAQTCEWKLDFVREGSFYWVRGEETYPELVPASTLDEYKDSLIKLTCLWLPTKVDAESLLVIERAPFPASDIEPRESLMAFHRLLMSEEEAMDAAQRDLDAVFQRVTINMDLFSSNSFPLPFLNELSEGESRDLDGNRFTFVGEQDEVSGNACRTTKFEMFGSYQGRDVVIDHCFSEEFYFNLLTSVNLPKASGVETRSFRVVDVVVE</sequence>
<dbReference type="KEGG" id="bbae:FRD01_22735"/>
<name>A0A5B8XXT2_9DELT</name>
<gene>
    <name evidence="1" type="ORF">FRD01_22735</name>
</gene>
<dbReference type="AlphaFoldDB" id="A0A5B8XXT2"/>
<reference evidence="1 2" key="1">
    <citation type="submission" date="2019-08" db="EMBL/GenBank/DDBJ databases">
        <authorList>
            <person name="Liang Q."/>
        </authorList>
    </citation>
    <scope>NUCLEOTIDE SEQUENCE [LARGE SCALE GENOMIC DNA]</scope>
    <source>
        <strain evidence="1 2">V1718</strain>
    </source>
</reference>
<organism evidence="1 2">
    <name type="scientific">Microvenator marinus</name>
    <dbReference type="NCBI Taxonomy" id="2600177"/>
    <lineage>
        <taxon>Bacteria</taxon>
        <taxon>Deltaproteobacteria</taxon>
        <taxon>Bradymonadales</taxon>
        <taxon>Microvenatoraceae</taxon>
        <taxon>Microvenator</taxon>
    </lineage>
</organism>
<protein>
    <submittedName>
        <fullName evidence="1">Uncharacterized protein</fullName>
    </submittedName>
</protein>
<evidence type="ECO:0000313" key="2">
    <source>
        <dbReference type="Proteomes" id="UP000321595"/>
    </source>
</evidence>
<dbReference type="Proteomes" id="UP000321595">
    <property type="component" value="Chromosome"/>
</dbReference>